<sequence>MFETMRAAAPRNGVPCGAAAGVDGAAAGAAVVAAGATAVAAGAAGAEGAGAAVAVPAPGEYPAKNSRQLSLTDEGSVRNCSNISSTSHALGPAMGEAESSATLVDSIGGAGARWQWALRPRGR</sequence>
<organism evidence="1">
    <name type="scientific">freshwater metagenome</name>
    <dbReference type="NCBI Taxonomy" id="449393"/>
    <lineage>
        <taxon>unclassified sequences</taxon>
        <taxon>metagenomes</taxon>
        <taxon>ecological metagenomes</taxon>
    </lineage>
</organism>
<proteinExistence type="predicted"/>
<gene>
    <name evidence="1" type="ORF">UFOPK1495_00696</name>
</gene>
<dbReference type="EMBL" id="CAEZSU010000059">
    <property type="protein sequence ID" value="CAB4548771.1"/>
    <property type="molecule type" value="Genomic_DNA"/>
</dbReference>
<accession>A0A6J6CBR5</accession>
<evidence type="ECO:0000313" key="1">
    <source>
        <dbReference type="EMBL" id="CAB4548771.1"/>
    </source>
</evidence>
<dbReference type="AlphaFoldDB" id="A0A6J6CBR5"/>
<name>A0A6J6CBR5_9ZZZZ</name>
<protein>
    <submittedName>
        <fullName evidence="1">Unannotated protein</fullName>
    </submittedName>
</protein>
<reference evidence="1" key="1">
    <citation type="submission" date="2020-05" db="EMBL/GenBank/DDBJ databases">
        <authorList>
            <person name="Chiriac C."/>
            <person name="Salcher M."/>
            <person name="Ghai R."/>
            <person name="Kavagutti S V."/>
        </authorList>
    </citation>
    <scope>NUCLEOTIDE SEQUENCE</scope>
</reference>